<accession>A0ABS1Y1U4</accession>
<dbReference type="EMBL" id="JAEVHM010000270">
    <property type="protein sequence ID" value="MBM0235465.1"/>
    <property type="molecule type" value="Genomic_DNA"/>
</dbReference>
<comment type="caution">
    <text evidence="1">The sequence shown here is derived from an EMBL/GenBank/DDBJ whole genome shotgun (WGS) entry which is preliminary data.</text>
</comment>
<evidence type="ECO:0000313" key="2">
    <source>
        <dbReference type="Proteomes" id="UP000601027"/>
    </source>
</evidence>
<protein>
    <submittedName>
        <fullName evidence="1">Uncharacterized protein</fullName>
    </submittedName>
</protein>
<reference evidence="1 2" key="1">
    <citation type="submission" date="2021-01" db="EMBL/GenBank/DDBJ databases">
        <title>Draft genome sequence of Micromonospora sp. strain STR1_7.</title>
        <authorList>
            <person name="Karlyshev A."/>
            <person name="Jawad R."/>
        </authorList>
    </citation>
    <scope>NUCLEOTIDE SEQUENCE [LARGE SCALE GENOMIC DNA]</scope>
    <source>
        <strain evidence="1 2">STR1-7</strain>
    </source>
</reference>
<dbReference type="Proteomes" id="UP000601027">
    <property type="component" value="Unassembled WGS sequence"/>
</dbReference>
<keyword evidence="2" id="KW-1185">Reference proteome</keyword>
<sequence length="166" mass="18066">MAALHGNAALAVYAVAAAAAKPWGDSHPITWAMNTGRITGASAVEWASHLATDPDITLPILAALEPVLTPQLRNVVDALAATDRDEDELAEFDHLQPPNMRVQHPEGEDGSEFDDLYPPHMRHARQDDALDPELAEFDALYPPTRRLGPDAYGLTDDEYRARLGGH</sequence>
<organism evidence="1 2">
    <name type="scientific">Micromonospora parastrephiae</name>
    <dbReference type="NCBI Taxonomy" id="2806101"/>
    <lineage>
        <taxon>Bacteria</taxon>
        <taxon>Bacillati</taxon>
        <taxon>Actinomycetota</taxon>
        <taxon>Actinomycetes</taxon>
        <taxon>Micromonosporales</taxon>
        <taxon>Micromonosporaceae</taxon>
        <taxon>Micromonospora</taxon>
    </lineage>
</organism>
<evidence type="ECO:0000313" key="1">
    <source>
        <dbReference type="EMBL" id="MBM0235465.1"/>
    </source>
</evidence>
<gene>
    <name evidence="1" type="ORF">JNW91_29015</name>
</gene>
<proteinExistence type="predicted"/>
<name>A0ABS1Y1U4_9ACTN</name>